<gene>
    <name evidence="2" type="ORF">BO82DRAFT_359804</name>
</gene>
<feature type="region of interest" description="Disordered" evidence="1">
    <location>
        <begin position="1"/>
        <end position="35"/>
    </location>
</feature>
<dbReference type="VEuPathDB" id="FungiDB:BO82DRAFT_359804"/>
<feature type="compositionally biased region" description="Basic and acidic residues" evidence="1">
    <location>
        <begin position="400"/>
        <end position="445"/>
    </location>
</feature>
<feature type="compositionally biased region" description="Gly residues" evidence="1">
    <location>
        <begin position="300"/>
        <end position="310"/>
    </location>
</feature>
<evidence type="ECO:0000256" key="1">
    <source>
        <dbReference type="SAM" id="MobiDB-lite"/>
    </source>
</evidence>
<accession>A0A319BU50</accession>
<evidence type="ECO:0000313" key="2">
    <source>
        <dbReference type="EMBL" id="PYH75747.1"/>
    </source>
</evidence>
<feature type="compositionally biased region" description="Polar residues" evidence="1">
    <location>
        <begin position="312"/>
        <end position="330"/>
    </location>
</feature>
<dbReference type="STRING" id="1448315.A0A319BU50"/>
<organism evidence="2 3">
    <name type="scientific">Aspergillus uvarum CBS 121591</name>
    <dbReference type="NCBI Taxonomy" id="1448315"/>
    <lineage>
        <taxon>Eukaryota</taxon>
        <taxon>Fungi</taxon>
        <taxon>Dikarya</taxon>
        <taxon>Ascomycota</taxon>
        <taxon>Pezizomycotina</taxon>
        <taxon>Eurotiomycetes</taxon>
        <taxon>Eurotiomycetidae</taxon>
        <taxon>Eurotiales</taxon>
        <taxon>Aspergillaceae</taxon>
        <taxon>Aspergillus</taxon>
        <taxon>Aspergillus subgen. Circumdati</taxon>
    </lineage>
</organism>
<feature type="compositionally biased region" description="Basic and acidic residues" evidence="1">
    <location>
        <begin position="361"/>
        <end position="373"/>
    </location>
</feature>
<dbReference type="GeneID" id="37139398"/>
<dbReference type="EMBL" id="KZ821779">
    <property type="protein sequence ID" value="PYH75747.1"/>
    <property type="molecule type" value="Genomic_DNA"/>
</dbReference>
<proteinExistence type="predicted"/>
<feature type="compositionally biased region" description="Low complexity" evidence="1">
    <location>
        <begin position="20"/>
        <end position="34"/>
    </location>
</feature>
<sequence>MSDHNPPVPPEGSDHQHQQSPPNRLSPPRLLRLPGGTTTKQYLEHAFKPLRVDESLIRNPNPFTLYLGLWGRANYVAKTEMNTYRRLENIRRHTGRSPTQPELDALLEMMAQSARRSSLGVPVGALAGLAHQAYALRYSADWETYFAPQATANSAGKRVLTWEGFRRGWQMMGDAGAMGGGRPMAAARLFKVAVWTLVADFWASSWATLGEVAMWRDDPRFETVRHDMERSRAAVHLGGAAPATDMSDQARRRREAAAAFATVAVGPVSEPGGAAGYGAGAGDDGSPVAHGMDDYAFSSGDGGGSGGGDEYGSTTNSYSEVTPRSTTWTSRRQHQHQHQQTPSSSSSSGGGDFFDDDDHDHDDASPVAAEHRRPTGGSAWARLRMNAVRPQSRPQQADWSRAEHESESESHSEREKAQADFDRMLEAERHAGSDSGRRSGEWSRW</sequence>
<dbReference type="RefSeq" id="XP_025485947.1">
    <property type="nucleotide sequence ID" value="XM_025636657.1"/>
</dbReference>
<feature type="region of interest" description="Disordered" evidence="1">
    <location>
        <begin position="290"/>
        <end position="445"/>
    </location>
</feature>
<keyword evidence="3" id="KW-1185">Reference proteome</keyword>
<dbReference type="OrthoDB" id="4204700at2759"/>
<dbReference type="AlphaFoldDB" id="A0A319BU50"/>
<evidence type="ECO:0000313" key="3">
    <source>
        <dbReference type="Proteomes" id="UP000248340"/>
    </source>
</evidence>
<dbReference type="Proteomes" id="UP000248340">
    <property type="component" value="Unassembled WGS sequence"/>
</dbReference>
<name>A0A319BU50_9EURO</name>
<feature type="compositionally biased region" description="Pro residues" evidence="1">
    <location>
        <begin position="1"/>
        <end position="10"/>
    </location>
</feature>
<protein>
    <submittedName>
        <fullName evidence="2">Uncharacterized protein</fullName>
    </submittedName>
</protein>
<feature type="compositionally biased region" description="Low complexity" evidence="1">
    <location>
        <begin position="338"/>
        <end position="347"/>
    </location>
</feature>
<reference evidence="2 3" key="1">
    <citation type="submission" date="2016-12" db="EMBL/GenBank/DDBJ databases">
        <title>The genomes of Aspergillus section Nigri reveals drivers in fungal speciation.</title>
        <authorList>
            <consortium name="DOE Joint Genome Institute"/>
            <person name="Vesth T.C."/>
            <person name="Nybo J."/>
            <person name="Theobald S."/>
            <person name="Brandl J."/>
            <person name="Frisvad J.C."/>
            <person name="Nielsen K.F."/>
            <person name="Lyhne E.K."/>
            <person name="Kogle M.E."/>
            <person name="Kuo A."/>
            <person name="Riley R."/>
            <person name="Clum A."/>
            <person name="Nolan M."/>
            <person name="Lipzen A."/>
            <person name="Salamov A."/>
            <person name="Henrissat B."/>
            <person name="Wiebenga A."/>
            <person name="De Vries R.P."/>
            <person name="Grigoriev I.V."/>
            <person name="Mortensen U.H."/>
            <person name="Andersen M.R."/>
            <person name="Baker S.E."/>
        </authorList>
    </citation>
    <scope>NUCLEOTIDE SEQUENCE [LARGE SCALE GENOMIC DNA]</scope>
    <source>
        <strain evidence="2 3">CBS 121591</strain>
    </source>
</reference>